<sequence>MPEKILISGGSGMIGMQLSKLLSENGYEVAHLTRKKKTNYPYRQFEWDIKSQSIDSDAIKFADAIFHLAGAGVVDEKWTEERKKAIISSRTDSATLLKTEIEKQSKKIEHFIGASGINYYGMDTGNQLMMETNPAGEGFLPYVCEKWEEAADEVGKVGIKTAKVRIGIVLSDKGGALKQLAMPIKIGLGAPLGSGDQFMSWIHIDDLCRLFMHLLKNRLTGTFNGAAPKPVTNKALTKATAKALKKPLWLPKVPPFAMKLILSNRADMVLGGVKASSDKIEKTGFSFLFNTVEEALKDIYS</sequence>
<comment type="similarity">
    <text evidence="1">Belongs to the NAD(P)-dependent epimerase/dehydratase family. SDR39U1 subfamily.</text>
</comment>
<dbReference type="Gene3D" id="3.40.50.720">
    <property type="entry name" value="NAD(P)-binding Rossmann-like Domain"/>
    <property type="match status" value="1"/>
</dbReference>
<evidence type="ECO:0000313" key="5">
    <source>
        <dbReference type="Proteomes" id="UP000240608"/>
    </source>
</evidence>
<organism evidence="4 5">
    <name type="scientific">Marivirga lumbricoides</name>
    <dbReference type="NCBI Taxonomy" id="1046115"/>
    <lineage>
        <taxon>Bacteria</taxon>
        <taxon>Pseudomonadati</taxon>
        <taxon>Bacteroidota</taxon>
        <taxon>Cytophagia</taxon>
        <taxon>Cytophagales</taxon>
        <taxon>Marivirgaceae</taxon>
        <taxon>Marivirga</taxon>
    </lineage>
</organism>
<dbReference type="EMBL" id="PYVU01000047">
    <property type="protein sequence ID" value="PTB96531.1"/>
    <property type="molecule type" value="Genomic_DNA"/>
</dbReference>
<name>A0A2T4DRR9_9BACT</name>
<feature type="domain" description="DUF1731" evidence="3">
    <location>
        <begin position="253"/>
        <end position="299"/>
    </location>
</feature>
<gene>
    <name evidence="4" type="ORF">C9994_07010</name>
</gene>
<dbReference type="InterPro" id="IPR001509">
    <property type="entry name" value="Epimerase_deHydtase"/>
</dbReference>
<dbReference type="Pfam" id="PF08338">
    <property type="entry name" value="DUF1731"/>
    <property type="match status" value="1"/>
</dbReference>
<dbReference type="Proteomes" id="UP000240608">
    <property type="component" value="Unassembled WGS sequence"/>
</dbReference>
<accession>A0A2T4DRR9</accession>
<dbReference type="PANTHER" id="PTHR11092">
    <property type="entry name" value="SUGAR NUCLEOTIDE EPIMERASE RELATED"/>
    <property type="match status" value="1"/>
</dbReference>
<dbReference type="InterPro" id="IPR013549">
    <property type="entry name" value="DUF1731"/>
</dbReference>
<dbReference type="Pfam" id="PF01370">
    <property type="entry name" value="Epimerase"/>
    <property type="match status" value="1"/>
</dbReference>
<dbReference type="InterPro" id="IPR036291">
    <property type="entry name" value="NAD(P)-bd_dom_sf"/>
</dbReference>
<dbReference type="SUPFAM" id="SSF51735">
    <property type="entry name" value="NAD(P)-binding Rossmann-fold domains"/>
    <property type="match status" value="1"/>
</dbReference>
<proteinExistence type="inferred from homology"/>
<dbReference type="PANTHER" id="PTHR11092:SF0">
    <property type="entry name" value="EPIMERASE FAMILY PROTEIN SDR39U1"/>
    <property type="match status" value="1"/>
</dbReference>
<feature type="domain" description="NAD-dependent epimerase/dehydratase" evidence="2">
    <location>
        <begin position="5"/>
        <end position="217"/>
    </location>
</feature>
<evidence type="ECO:0000313" key="4">
    <source>
        <dbReference type="EMBL" id="PTB96531.1"/>
    </source>
</evidence>
<evidence type="ECO:0000256" key="1">
    <source>
        <dbReference type="ARBA" id="ARBA00009353"/>
    </source>
</evidence>
<protein>
    <submittedName>
        <fullName evidence="4">TIGR01777 family protein</fullName>
    </submittedName>
</protein>
<comment type="caution">
    <text evidence="4">The sequence shown here is derived from an EMBL/GenBank/DDBJ whole genome shotgun (WGS) entry which is preliminary data.</text>
</comment>
<evidence type="ECO:0000259" key="3">
    <source>
        <dbReference type="Pfam" id="PF08338"/>
    </source>
</evidence>
<dbReference type="InterPro" id="IPR010099">
    <property type="entry name" value="SDR39U1"/>
</dbReference>
<evidence type="ECO:0000259" key="2">
    <source>
        <dbReference type="Pfam" id="PF01370"/>
    </source>
</evidence>
<dbReference type="NCBIfam" id="TIGR01777">
    <property type="entry name" value="yfcH"/>
    <property type="match status" value="1"/>
</dbReference>
<reference evidence="4 5" key="1">
    <citation type="submission" date="2018-03" db="EMBL/GenBank/DDBJ databases">
        <title>Cross-interface Injection: A General Nanoliter Liquid Handling Method Applied to Single Cells Genome Amplification Automated Nanoliter Liquid Handling Applied to Single Cell Multiple Displacement Amplification.</title>
        <authorList>
            <person name="Yun J."/>
            <person name="Xu P."/>
            <person name="Xu J."/>
            <person name="Dai X."/>
            <person name="Wang Y."/>
            <person name="Zheng X."/>
            <person name="Cao C."/>
            <person name="Yi Q."/>
            <person name="Zhu Y."/>
            <person name="Wang L."/>
            <person name="Dong Z."/>
            <person name="Huang Y."/>
            <person name="Huang L."/>
            <person name="Du W."/>
        </authorList>
    </citation>
    <scope>NUCLEOTIDE SEQUENCE [LARGE SCALE GENOMIC DNA]</scope>
    <source>
        <strain evidence="4 5">Z-D1-2</strain>
    </source>
</reference>
<dbReference type="AlphaFoldDB" id="A0A2T4DRR9"/>